<dbReference type="SUPFAM" id="SSF53474">
    <property type="entry name" value="alpha/beta-Hydrolases"/>
    <property type="match status" value="1"/>
</dbReference>
<dbReference type="Gene3D" id="3.40.50.1820">
    <property type="entry name" value="alpha/beta hydrolase"/>
    <property type="match status" value="1"/>
</dbReference>
<accession>A0ABT9MT20</accession>
<name>A0ABT9MT20_9ACTN</name>
<dbReference type="PANTHER" id="PTHR43433">
    <property type="entry name" value="HYDROLASE, ALPHA/BETA FOLD FAMILY PROTEIN"/>
    <property type="match status" value="1"/>
</dbReference>
<dbReference type="InterPro" id="IPR050471">
    <property type="entry name" value="AB_hydrolase"/>
</dbReference>
<comment type="caution">
    <text evidence="2">The sequence shown here is derived from an EMBL/GenBank/DDBJ whole genome shotgun (WGS) entry which is preliminary data.</text>
</comment>
<protein>
    <submittedName>
        <fullName evidence="2">Pimeloyl-ACP methyl ester carboxylesterase</fullName>
    </submittedName>
</protein>
<dbReference type="Proteomes" id="UP001240984">
    <property type="component" value="Unassembled WGS sequence"/>
</dbReference>
<dbReference type="RefSeq" id="WP_306829300.1">
    <property type="nucleotide sequence ID" value="NZ_JAUSRA010000001.1"/>
</dbReference>
<evidence type="ECO:0000259" key="1">
    <source>
        <dbReference type="Pfam" id="PF00561"/>
    </source>
</evidence>
<dbReference type="PANTHER" id="PTHR43433:SF5">
    <property type="entry name" value="AB HYDROLASE-1 DOMAIN-CONTAINING PROTEIN"/>
    <property type="match status" value="1"/>
</dbReference>
<reference evidence="2 3" key="1">
    <citation type="submission" date="2023-07" db="EMBL/GenBank/DDBJ databases">
        <title>Sequencing the genomes of 1000 actinobacteria strains.</title>
        <authorList>
            <person name="Klenk H.-P."/>
        </authorList>
    </citation>
    <scope>NUCLEOTIDE SEQUENCE [LARGE SCALE GENOMIC DNA]</scope>
    <source>
        <strain evidence="2 3">DSM 44710</strain>
    </source>
</reference>
<proteinExistence type="predicted"/>
<dbReference type="InterPro" id="IPR029058">
    <property type="entry name" value="AB_hydrolase_fold"/>
</dbReference>
<sequence>MTMIEVDGGRVLDVAVSGPSDGVPLVFHHGTPGGVPPFRSIQRAAHERGLRFVTFSRAGYGSSTRAAGREVVDVVADVRAVLDHLGAERCLVSGWSGGGPHALATAARLAGRVAGVLVIAGVAPHGLADLDFMAGMGEENIVEFGHARRGEAALRPYLEQEAAGLRDTDAAGLVASLASILPPVDRAVLTDELGDDMLASFAEGLRSGVDGWVDDDLAFVRPWGFSLDEITVPTFVWQGSEDLMVPFTHGRWLAAHIPGVVAHLEQGEGHLSIAVGAADRMLDELVRVP</sequence>
<evidence type="ECO:0000313" key="3">
    <source>
        <dbReference type="Proteomes" id="UP001240984"/>
    </source>
</evidence>
<dbReference type="EMBL" id="JAUSRA010000001">
    <property type="protein sequence ID" value="MDP9794166.1"/>
    <property type="molecule type" value="Genomic_DNA"/>
</dbReference>
<organism evidence="2 3">
    <name type="scientific">Catenuloplanes nepalensis</name>
    <dbReference type="NCBI Taxonomy" id="587533"/>
    <lineage>
        <taxon>Bacteria</taxon>
        <taxon>Bacillati</taxon>
        <taxon>Actinomycetota</taxon>
        <taxon>Actinomycetes</taxon>
        <taxon>Micromonosporales</taxon>
        <taxon>Micromonosporaceae</taxon>
        <taxon>Catenuloplanes</taxon>
    </lineage>
</organism>
<dbReference type="Pfam" id="PF00561">
    <property type="entry name" value="Abhydrolase_1"/>
    <property type="match status" value="1"/>
</dbReference>
<keyword evidence="3" id="KW-1185">Reference proteome</keyword>
<evidence type="ECO:0000313" key="2">
    <source>
        <dbReference type="EMBL" id="MDP9794166.1"/>
    </source>
</evidence>
<dbReference type="InterPro" id="IPR000073">
    <property type="entry name" value="AB_hydrolase_1"/>
</dbReference>
<feature type="domain" description="AB hydrolase-1" evidence="1">
    <location>
        <begin position="24"/>
        <end position="274"/>
    </location>
</feature>
<gene>
    <name evidence="2" type="ORF">J2S43_002678</name>
</gene>